<dbReference type="EMBL" id="DSDS01000092">
    <property type="protein sequence ID" value="HET97851.1"/>
    <property type="molecule type" value="Genomic_DNA"/>
</dbReference>
<feature type="transmembrane region" description="Helical" evidence="1">
    <location>
        <begin position="72"/>
        <end position="89"/>
    </location>
</feature>
<evidence type="ECO:0000313" key="2">
    <source>
        <dbReference type="EMBL" id="HET97851.1"/>
    </source>
</evidence>
<keyword evidence="1" id="KW-0472">Membrane</keyword>
<dbReference type="Proteomes" id="UP000885986">
    <property type="component" value="Unassembled WGS sequence"/>
</dbReference>
<reference evidence="2" key="1">
    <citation type="journal article" date="2020" name="mSystems">
        <title>Genome- and Community-Level Interaction Insights into Carbon Utilization and Element Cycling Functions of Hydrothermarchaeota in Hydrothermal Sediment.</title>
        <authorList>
            <person name="Zhou Z."/>
            <person name="Liu Y."/>
            <person name="Xu W."/>
            <person name="Pan J."/>
            <person name="Luo Z.H."/>
            <person name="Li M."/>
        </authorList>
    </citation>
    <scope>NUCLEOTIDE SEQUENCE [LARGE SCALE GENOMIC DNA]</scope>
    <source>
        <strain evidence="2">SpSt-1224</strain>
    </source>
</reference>
<sequence>MTTNNTNRSGKLFVAMMIGLGVMIGAWAMGAILFSLSQVNWQVSELLRSYLVATGAIGEFQTLVDFYSHIKGVEYLICLAFLVAFPAFFKYVNRPQEKTVAVRR</sequence>
<organism evidence="2">
    <name type="scientific">Desulfurivibrio alkaliphilus</name>
    <dbReference type="NCBI Taxonomy" id="427923"/>
    <lineage>
        <taxon>Bacteria</taxon>
        <taxon>Pseudomonadati</taxon>
        <taxon>Thermodesulfobacteriota</taxon>
        <taxon>Desulfobulbia</taxon>
        <taxon>Desulfobulbales</taxon>
        <taxon>Desulfobulbaceae</taxon>
        <taxon>Desulfurivibrio</taxon>
    </lineage>
</organism>
<name>A0A7C2XR61_9BACT</name>
<feature type="transmembrane region" description="Helical" evidence="1">
    <location>
        <begin position="12"/>
        <end position="36"/>
    </location>
</feature>
<gene>
    <name evidence="2" type="ORF">ENN98_04025</name>
</gene>
<proteinExistence type="predicted"/>
<keyword evidence="1" id="KW-0812">Transmembrane</keyword>
<dbReference type="AlphaFoldDB" id="A0A7C2XR61"/>
<keyword evidence="1" id="KW-1133">Transmembrane helix</keyword>
<accession>A0A7C2XR61</accession>
<evidence type="ECO:0000256" key="1">
    <source>
        <dbReference type="SAM" id="Phobius"/>
    </source>
</evidence>
<protein>
    <submittedName>
        <fullName evidence="2">Uncharacterized protein</fullName>
    </submittedName>
</protein>
<comment type="caution">
    <text evidence="2">The sequence shown here is derived from an EMBL/GenBank/DDBJ whole genome shotgun (WGS) entry which is preliminary data.</text>
</comment>